<dbReference type="InterPro" id="IPR008927">
    <property type="entry name" value="6-PGluconate_DH-like_C_sf"/>
</dbReference>
<feature type="domain" description="Mannitol dehydrogenase N-terminal" evidence="3">
    <location>
        <begin position="28"/>
        <end position="259"/>
    </location>
</feature>
<dbReference type="EMBL" id="SUKA01000001">
    <property type="protein sequence ID" value="TJY67737.1"/>
    <property type="molecule type" value="Genomic_DNA"/>
</dbReference>
<evidence type="ECO:0000259" key="4">
    <source>
        <dbReference type="Pfam" id="PF08125"/>
    </source>
</evidence>
<evidence type="ECO:0000313" key="6">
    <source>
        <dbReference type="Proteomes" id="UP000309872"/>
    </source>
</evidence>
<dbReference type="OrthoDB" id="9768714at2"/>
<feature type="domain" description="Mannitol dehydrogenase C-terminal" evidence="4">
    <location>
        <begin position="279"/>
        <end position="478"/>
    </location>
</feature>
<dbReference type="InterPro" id="IPR013118">
    <property type="entry name" value="Mannitol_DH_C"/>
</dbReference>
<keyword evidence="6" id="KW-1185">Reference proteome</keyword>
<dbReference type="SUPFAM" id="SSF51735">
    <property type="entry name" value="NAD(P)-binding Rossmann-fold domains"/>
    <property type="match status" value="1"/>
</dbReference>
<dbReference type="Pfam" id="PF08125">
    <property type="entry name" value="Mannitol_dh_C"/>
    <property type="match status" value="1"/>
</dbReference>
<dbReference type="EC" id="1.1.1.58" evidence="5"/>
<dbReference type="InterPro" id="IPR036291">
    <property type="entry name" value="NAD(P)-bd_dom_sf"/>
</dbReference>
<comment type="caution">
    <text evidence="5">The sequence shown here is derived from an EMBL/GenBank/DDBJ whole genome shotgun (WGS) entry which is preliminary data.</text>
</comment>
<dbReference type="GO" id="GO:0019592">
    <property type="term" value="P:mannitol catabolic process"/>
    <property type="evidence" value="ECO:0007669"/>
    <property type="project" value="TreeGrafter"/>
</dbReference>
<organism evidence="5 6">
    <name type="scientific">Sphingobacterium alkalisoli</name>
    <dbReference type="NCBI Taxonomy" id="1874115"/>
    <lineage>
        <taxon>Bacteria</taxon>
        <taxon>Pseudomonadati</taxon>
        <taxon>Bacteroidota</taxon>
        <taxon>Sphingobacteriia</taxon>
        <taxon>Sphingobacteriales</taxon>
        <taxon>Sphingobacteriaceae</taxon>
        <taxon>Sphingobacterium</taxon>
    </lineage>
</organism>
<dbReference type="Gene3D" id="1.10.1040.10">
    <property type="entry name" value="N-(1-d-carboxylethyl)-l-norvaline Dehydrogenase, domain 2"/>
    <property type="match status" value="1"/>
</dbReference>
<dbReference type="Gene3D" id="3.40.50.720">
    <property type="entry name" value="NAD(P)-binding Rossmann-like Domain"/>
    <property type="match status" value="1"/>
</dbReference>
<dbReference type="RefSeq" id="WP_136818604.1">
    <property type="nucleotide sequence ID" value="NZ_BMJX01000001.1"/>
</dbReference>
<sequence>MYLNHKNLVSITNAAVEKPTEKILNLPEKIIQFGTGVLLRGLPDYFVDKANKKGIFNGRIIVVKSTSSGGVDAFKDQDNLYTTCIKGISKGEIVEENIINASISRVLSAREEWNEILTTAASPAIEVIISNTTEAGIVESNDNINDAPPTSFPGKLLSYLYARYNAFGGDLTKGLIILPTELISNNGDVLKKYTISLAQKNNLEDAFIHWLKAANTFCNTLVDRIVPGKFVDESLGYKDDLMIMAEPFTLWAIEASDPKVKEILSFATVDAGVVITSSVYKFKELKLRLLNGSHTFTCAYALLQGFVTVKEAMENASFKKFIEELAFKEIGAAIESDEITRDDINDFANSVIDRFSNPFLAHRWESISLNYTSKMVLRNVPIVEKWYSKSDDVPKHIATGFAAYIALMDTKKMDDKFFTKMEDNSFALQDDQAEKLYDHWQNKDTAVERILADQGIWGIDLTSFPGFSEEVQVQVNAIKKNNKTAV</sequence>
<dbReference type="NCBIfam" id="NF002969">
    <property type="entry name" value="PRK03643.1"/>
    <property type="match status" value="1"/>
</dbReference>
<evidence type="ECO:0000259" key="3">
    <source>
        <dbReference type="Pfam" id="PF01232"/>
    </source>
</evidence>
<dbReference type="InterPro" id="IPR000669">
    <property type="entry name" value="Mannitol_DH"/>
</dbReference>
<dbReference type="AlphaFoldDB" id="A0A4U0H7D2"/>
<reference evidence="5 6" key="1">
    <citation type="submission" date="2019-04" db="EMBL/GenBank/DDBJ databases">
        <title>Sphingobacterium olei sp. nov., isolated from oil-contaminated soil.</title>
        <authorList>
            <person name="Liu B."/>
        </authorList>
    </citation>
    <scope>NUCLEOTIDE SEQUENCE [LARGE SCALE GENOMIC DNA]</scope>
    <source>
        <strain evidence="5 6">Y3L14</strain>
    </source>
</reference>
<gene>
    <name evidence="5" type="ORF">FAZ19_00280</name>
</gene>
<protein>
    <submittedName>
        <fullName evidence="5">Tagaturonate reductase</fullName>
        <ecNumber evidence="5">1.1.1.58</ecNumber>
    </submittedName>
</protein>
<dbReference type="PANTHER" id="PTHR30524:SF0">
    <property type="entry name" value="ALTRONATE OXIDOREDUCTASE-RELATED"/>
    <property type="match status" value="1"/>
</dbReference>
<dbReference type="GO" id="GO:0005829">
    <property type="term" value="C:cytosol"/>
    <property type="evidence" value="ECO:0007669"/>
    <property type="project" value="TreeGrafter"/>
</dbReference>
<evidence type="ECO:0000256" key="2">
    <source>
        <dbReference type="ARBA" id="ARBA00023027"/>
    </source>
</evidence>
<dbReference type="GO" id="GO:0009026">
    <property type="term" value="F:tagaturonate reductase activity"/>
    <property type="evidence" value="ECO:0007669"/>
    <property type="project" value="UniProtKB-EC"/>
</dbReference>
<dbReference type="InterPro" id="IPR013328">
    <property type="entry name" value="6PGD_dom2"/>
</dbReference>
<evidence type="ECO:0000313" key="5">
    <source>
        <dbReference type="EMBL" id="TJY67737.1"/>
    </source>
</evidence>
<dbReference type="InterPro" id="IPR013131">
    <property type="entry name" value="Mannitol_DH_N"/>
</dbReference>
<evidence type="ECO:0000256" key="1">
    <source>
        <dbReference type="ARBA" id="ARBA00023002"/>
    </source>
</evidence>
<accession>A0A4U0H7D2</accession>
<keyword evidence="2" id="KW-0520">NAD</keyword>
<dbReference type="PANTHER" id="PTHR30524">
    <property type="entry name" value="MANNITOL-1-PHOSPHATE 5-DEHYDROGENASE"/>
    <property type="match status" value="1"/>
</dbReference>
<proteinExistence type="predicted"/>
<name>A0A4U0H7D2_9SPHI</name>
<dbReference type="Proteomes" id="UP000309872">
    <property type="component" value="Unassembled WGS sequence"/>
</dbReference>
<dbReference type="SUPFAM" id="SSF48179">
    <property type="entry name" value="6-phosphogluconate dehydrogenase C-terminal domain-like"/>
    <property type="match status" value="1"/>
</dbReference>
<keyword evidence="1 5" id="KW-0560">Oxidoreductase</keyword>
<dbReference type="Pfam" id="PF01232">
    <property type="entry name" value="Mannitol_dh"/>
    <property type="match status" value="1"/>
</dbReference>
<dbReference type="PRINTS" id="PR00084">
    <property type="entry name" value="MTLDHDRGNASE"/>
</dbReference>
<dbReference type="GO" id="GO:0008926">
    <property type="term" value="F:mannitol-1-phosphate 5-dehydrogenase activity"/>
    <property type="evidence" value="ECO:0007669"/>
    <property type="project" value="TreeGrafter"/>
</dbReference>